<evidence type="ECO:0000256" key="3">
    <source>
        <dbReference type="ARBA" id="ARBA00023242"/>
    </source>
</evidence>
<keyword evidence="2 4" id="KW-0238">DNA-binding</keyword>
<dbReference type="SMART" id="SM00398">
    <property type="entry name" value="HMG"/>
    <property type="match status" value="3"/>
</dbReference>
<evidence type="ECO:0000256" key="1">
    <source>
        <dbReference type="ARBA" id="ARBA00004123"/>
    </source>
</evidence>
<evidence type="ECO:0000256" key="4">
    <source>
        <dbReference type="PROSITE-ProRule" id="PRU00267"/>
    </source>
</evidence>
<dbReference type="PANTHER" id="PTHR46318:SF6">
    <property type="entry name" value="CHROMOSOME UNDETERMINED SCAFFOLD_121, WHOLE GENOME SHOTGUN SEQUENCE"/>
    <property type="match status" value="1"/>
</dbReference>
<reference evidence="6 7" key="1">
    <citation type="journal article" date="2019" name="Nat. Ecol. Evol.">
        <title>Megaphylogeny resolves global patterns of mushroom evolution.</title>
        <authorList>
            <person name="Varga T."/>
            <person name="Krizsan K."/>
            <person name="Foldi C."/>
            <person name="Dima B."/>
            <person name="Sanchez-Garcia M."/>
            <person name="Sanchez-Ramirez S."/>
            <person name="Szollosi G.J."/>
            <person name="Szarkandi J.G."/>
            <person name="Papp V."/>
            <person name="Albert L."/>
            <person name="Andreopoulos W."/>
            <person name="Angelini C."/>
            <person name="Antonin V."/>
            <person name="Barry K.W."/>
            <person name="Bougher N.L."/>
            <person name="Buchanan P."/>
            <person name="Buyck B."/>
            <person name="Bense V."/>
            <person name="Catcheside P."/>
            <person name="Chovatia M."/>
            <person name="Cooper J."/>
            <person name="Damon W."/>
            <person name="Desjardin D."/>
            <person name="Finy P."/>
            <person name="Geml J."/>
            <person name="Haridas S."/>
            <person name="Hughes K."/>
            <person name="Justo A."/>
            <person name="Karasinski D."/>
            <person name="Kautmanova I."/>
            <person name="Kiss B."/>
            <person name="Kocsube S."/>
            <person name="Kotiranta H."/>
            <person name="LaButti K.M."/>
            <person name="Lechner B.E."/>
            <person name="Liimatainen K."/>
            <person name="Lipzen A."/>
            <person name="Lukacs Z."/>
            <person name="Mihaltcheva S."/>
            <person name="Morgado L.N."/>
            <person name="Niskanen T."/>
            <person name="Noordeloos M.E."/>
            <person name="Ohm R.A."/>
            <person name="Ortiz-Santana B."/>
            <person name="Ovrebo C."/>
            <person name="Racz N."/>
            <person name="Riley R."/>
            <person name="Savchenko A."/>
            <person name="Shiryaev A."/>
            <person name="Soop K."/>
            <person name="Spirin V."/>
            <person name="Szebenyi C."/>
            <person name="Tomsovsky M."/>
            <person name="Tulloss R.E."/>
            <person name="Uehling J."/>
            <person name="Grigoriev I.V."/>
            <person name="Vagvolgyi C."/>
            <person name="Papp T."/>
            <person name="Martin F.M."/>
            <person name="Miettinen O."/>
            <person name="Hibbett D.S."/>
            <person name="Nagy L.G."/>
        </authorList>
    </citation>
    <scope>NUCLEOTIDE SEQUENCE [LARGE SCALE GENOMIC DNA]</scope>
    <source>
        <strain evidence="6 7">CBS 166.37</strain>
    </source>
</reference>
<accession>A0A5C3LYC3</accession>
<feature type="domain" description="HMG box" evidence="5">
    <location>
        <begin position="184"/>
        <end position="231"/>
    </location>
</feature>
<dbReference type="PANTHER" id="PTHR46318">
    <property type="entry name" value="UPSTREAM BINDING TRANSCRIPTION FACTOR"/>
    <property type="match status" value="1"/>
</dbReference>
<dbReference type="STRING" id="68775.A0A5C3LYC3"/>
<organism evidence="6 7">
    <name type="scientific">Crucibulum laeve</name>
    <dbReference type="NCBI Taxonomy" id="68775"/>
    <lineage>
        <taxon>Eukaryota</taxon>
        <taxon>Fungi</taxon>
        <taxon>Dikarya</taxon>
        <taxon>Basidiomycota</taxon>
        <taxon>Agaricomycotina</taxon>
        <taxon>Agaricomycetes</taxon>
        <taxon>Agaricomycetidae</taxon>
        <taxon>Agaricales</taxon>
        <taxon>Agaricineae</taxon>
        <taxon>Nidulariaceae</taxon>
        <taxon>Crucibulum</taxon>
    </lineage>
</organism>
<dbReference type="GO" id="GO:0003677">
    <property type="term" value="F:DNA binding"/>
    <property type="evidence" value="ECO:0007669"/>
    <property type="project" value="UniProtKB-UniRule"/>
</dbReference>
<dbReference type="EMBL" id="ML213610">
    <property type="protein sequence ID" value="TFK37126.1"/>
    <property type="molecule type" value="Genomic_DNA"/>
</dbReference>
<evidence type="ECO:0000256" key="2">
    <source>
        <dbReference type="ARBA" id="ARBA00023125"/>
    </source>
</evidence>
<feature type="DNA-binding region" description="HMG box" evidence="4">
    <location>
        <begin position="262"/>
        <end position="322"/>
    </location>
</feature>
<evidence type="ECO:0000259" key="5">
    <source>
        <dbReference type="PROSITE" id="PS50118"/>
    </source>
</evidence>
<name>A0A5C3LYC3_9AGAR</name>
<dbReference type="AlphaFoldDB" id="A0A5C3LYC3"/>
<dbReference type="Pfam" id="PF09011">
    <property type="entry name" value="HMG_box_2"/>
    <property type="match status" value="1"/>
</dbReference>
<dbReference type="InterPro" id="IPR051762">
    <property type="entry name" value="UBF1"/>
</dbReference>
<dbReference type="PROSITE" id="PS50118">
    <property type="entry name" value="HMG_BOX_2"/>
    <property type="match status" value="3"/>
</dbReference>
<keyword evidence="3 4" id="KW-0539">Nucleus</keyword>
<sequence length="405" mass="46930">MLARAKIHLRRKILAVDGLQKRFVSTHSLVVIHPLHVRSFSKTILHRSANTSKASTDEADGLSSSNRRKALIADAQPPTKPLPAFGEFTKNFMTSTSGGVVSGILEVRRAWWMLDKEEKQAYLDRAKAARVEYQQSITQWYENVTPVVRQAWDMEKATKGERFKAYALLPNGLEGLPRGYAVRPSSLFFQEVDKSGSSKKWSELSEEEKLPYKEKARLERDAYEQSLTEWFKNATPEERSAWSERRKMTTRSTYIPRGVRPPHAPPGAYALFCKENMDKGGTRGFMEASKQWKELNDEKKRVYQDRAKAAREEWKKGLYVWLEDAEPELVKTIYEEKGNMQILPLGKGFLAFLTEYETLLASHPQYKERWKEMRQGLIEEWDGMTEREKNPYRLRRQKANKTSIV</sequence>
<dbReference type="OrthoDB" id="1919336at2759"/>
<dbReference type="InterPro" id="IPR009071">
    <property type="entry name" value="HMG_box_dom"/>
</dbReference>
<evidence type="ECO:0000313" key="7">
    <source>
        <dbReference type="Proteomes" id="UP000308652"/>
    </source>
</evidence>
<protein>
    <recommendedName>
        <fullName evidence="5">HMG box domain-containing protein</fullName>
    </recommendedName>
</protein>
<proteinExistence type="predicted"/>
<feature type="domain" description="HMG box" evidence="5">
    <location>
        <begin position="262"/>
        <end position="322"/>
    </location>
</feature>
<evidence type="ECO:0000313" key="6">
    <source>
        <dbReference type="EMBL" id="TFK37126.1"/>
    </source>
</evidence>
<keyword evidence="7" id="KW-1185">Reference proteome</keyword>
<comment type="subcellular location">
    <subcellularLocation>
        <location evidence="1">Nucleus</location>
    </subcellularLocation>
</comment>
<gene>
    <name evidence="6" type="ORF">BDQ12DRAFT_736513</name>
</gene>
<dbReference type="SUPFAM" id="SSF47095">
    <property type="entry name" value="HMG-box"/>
    <property type="match status" value="3"/>
</dbReference>
<feature type="DNA-binding region" description="HMG box" evidence="4">
    <location>
        <begin position="78"/>
        <end position="141"/>
    </location>
</feature>
<feature type="domain" description="HMG box" evidence="5">
    <location>
        <begin position="78"/>
        <end position="141"/>
    </location>
</feature>
<dbReference type="Gene3D" id="1.10.30.10">
    <property type="entry name" value="High mobility group box domain"/>
    <property type="match status" value="3"/>
</dbReference>
<feature type="DNA-binding region" description="HMG box" evidence="4">
    <location>
        <begin position="184"/>
        <end position="231"/>
    </location>
</feature>
<dbReference type="Proteomes" id="UP000308652">
    <property type="component" value="Unassembled WGS sequence"/>
</dbReference>
<dbReference type="InterPro" id="IPR036910">
    <property type="entry name" value="HMG_box_dom_sf"/>
</dbReference>
<dbReference type="GO" id="GO:0005634">
    <property type="term" value="C:nucleus"/>
    <property type="evidence" value="ECO:0007669"/>
    <property type="project" value="UniProtKB-SubCell"/>
</dbReference>